<dbReference type="EMBL" id="QJKJ01011238">
    <property type="protein sequence ID" value="RDX71695.1"/>
    <property type="molecule type" value="Genomic_DNA"/>
</dbReference>
<dbReference type="OrthoDB" id="10055717at2759"/>
<gene>
    <name evidence="3" type="primary">pol</name>
    <name evidence="3" type="ORF">CR513_48915</name>
</gene>
<dbReference type="CDD" id="cd09274">
    <property type="entry name" value="RNase_HI_RT_Ty3"/>
    <property type="match status" value="1"/>
</dbReference>
<dbReference type="InterPro" id="IPR043502">
    <property type="entry name" value="DNA/RNA_pol_sf"/>
</dbReference>
<sequence length="261" mass="29446">MDFQGTCKFTFHWWISIRRPSHAHLVHSLTPGCHLAYATLRRCMISIFSDLLEECMEVFMDDFIVYAESFYACLENLSLVLHRCMETNLVLNCKKCHFMVIEGIVLGHLVSSRGIELDKAKVDQDFLALVQAALEGYGLHLRSALCGSFPGAEEAPNWEYLFELMCDVSNSTLGAVLGQRINKQPHVIAYTSQTMDLAQINYTITEKELLAIVLALDKFCSYIMGSKIIEFDLEIKEKKGAENAVTDHLSCLERGVDPLPI</sequence>
<feature type="domain" description="Reverse transcriptase" evidence="1">
    <location>
        <begin position="29"/>
        <end position="107"/>
    </location>
</feature>
<comment type="caution">
    <text evidence="3">The sequence shown here is derived from an EMBL/GenBank/DDBJ whole genome shotgun (WGS) entry which is preliminary data.</text>
</comment>
<dbReference type="Proteomes" id="UP000257109">
    <property type="component" value="Unassembled WGS sequence"/>
</dbReference>
<name>A0A371F072_MUCPR</name>
<dbReference type="Pfam" id="PF00078">
    <property type="entry name" value="RVT_1"/>
    <property type="match status" value="1"/>
</dbReference>
<feature type="non-terminal residue" evidence="3">
    <location>
        <position position="1"/>
    </location>
</feature>
<dbReference type="Gene3D" id="3.30.70.270">
    <property type="match status" value="1"/>
</dbReference>
<dbReference type="Gene3D" id="3.10.20.370">
    <property type="match status" value="1"/>
</dbReference>
<dbReference type="InterPro" id="IPR041577">
    <property type="entry name" value="RT_RNaseH_2"/>
</dbReference>
<evidence type="ECO:0000259" key="2">
    <source>
        <dbReference type="Pfam" id="PF17919"/>
    </source>
</evidence>
<keyword evidence="4" id="KW-1185">Reference proteome</keyword>
<dbReference type="InterPro" id="IPR043128">
    <property type="entry name" value="Rev_trsase/Diguanyl_cyclase"/>
</dbReference>
<dbReference type="PANTHER" id="PTHR34072:SF57">
    <property type="entry name" value="RNA-DIRECTED DNA POLYMERASE"/>
    <property type="match status" value="1"/>
</dbReference>
<dbReference type="AlphaFoldDB" id="A0A371F072"/>
<dbReference type="InterPro" id="IPR000477">
    <property type="entry name" value="RT_dom"/>
</dbReference>
<proteinExistence type="predicted"/>
<evidence type="ECO:0000313" key="3">
    <source>
        <dbReference type="EMBL" id="RDX71695.1"/>
    </source>
</evidence>
<feature type="domain" description="Reverse transcriptase/retrotransposon-derived protein RNase H-like" evidence="2">
    <location>
        <begin position="156"/>
        <end position="228"/>
    </location>
</feature>
<dbReference type="SUPFAM" id="SSF56672">
    <property type="entry name" value="DNA/RNA polymerases"/>
    <property type="match status" value="1"/>
</dbReference>
<dbReference type="PANTHER" id="PTHR34072">
    <property type="entry name" value="ENZYMATIC POLYPROTEIN-RELATED"/>
    <property type="match status" value="1"/>
</dbReference>
<evidence type="ECO:0000313" key="4">
    <source>
        <dbReference type="Proteomes" id="UP000257109"/>
    </source>
</evidence>
<protein>
    <submittedName>
        <fullName evidence="3">Retrovirus-related Pol polyprotein</fullName>
    </submittedName>
</protein>
<accession>A0A371F072</accession>
<evidence type="ECO:0000259" key="1">
    <source>
        <dbReference type="Pfam" id="PF00078"/>
    </source>
</evidence>
<reference evidence="3" key="1">
    <citation type="submission" date="2018-05" db="EMBL/GenBank/DDBJ databases">
        <title>Draft genome of Mucuna pruriens seed.</title>
        <authorList>
            <person name="Nnadi N.E."/>
            <person name="Vos R."/>
            <person name="Hasami M.H."/>
            <person name="Devisetty U.K."/>
            <person name="Aguiy J.C."/>
        </authorList>
    </citation>
    <scope>NUCLEOTIDE SEQUENCE [LARGE SCALE GENOMIC DNA]</scope>
    <source>
        <strain evidence="3">JCA_2017</strain>
    </source>
</reference>
<organism evidence="3 4">
    <name type="scientific">Mucuna pruriens</name>
    <name type="common">Velvet bean</name>
    <name type="synonym">Dolichos pruriens</name>
    <dbReference type="NCBI Taxonomy" id="157652"/>
    <lineage>
        <taxon>Eukaryota</taxon>
        <taxon>Viridiplantae</taxon>
        <taxon>Streptophyta</taxon>
        <taxon>Embryophyta</taxon>
        <taxon>Tracheophyta</taxon>
        <taxon>Spermatophyta</taxon>
        <taxon>Magnoliopsida</taxon>
        <taxon>eudicotyledons</taxon>
        <taxon>Gunneridae</taxon>
        <taxon>Pentapetalae</taxon>
        <taxon>rosids</taxon>
        <taxon>fabids</taxon>
        <taxon>Fabales</taxon>
        <taxon>Fabaceae</taxon>
        <taxon>Papilionoideae</taxon>
        <taxon>50 kb inversion clade</taxon>
        <taxon>NPAAA clade</taxon>
        <taxon>indigoferoid/millettioid clade</taxon>
        <taxon>Phaseoleae</taxon>
        <taxon>Mucuna</taxon>
    </lineage>
</organism>
<dbReference type="Pfam" id="PF17919">
    <property type="entry name" value="RT_RNaseH_2"/>
    <property type="match status" value="1"/>
</dbReference>